<accession>A0A6V8MN99</accession>
<proteinExistence type="predicted"/>
<dbReference type="NCBIfam" id="TIGR02454">
    <property type="entry name" value="ECF_T_CbiQ"/>
    <property type="match status" value="1"/>
</dbReference>
<dbReference type="GO" id="GO:0043190">
    <property type="term" value="C:ATP-binding cassette (ABC) transporter complex"/>
    <property type="evidence" value="ECO:0007669"/>
    <property type="project" value="InterPro"/>
</dbReference>
<keyword evidence="3 6" id="KW-0812">Transmembrane</keyword>
<dbReference type="CDD" id="cd16914">
    <property type="entry name" value="EcfT"/>
    <property type="match status" value="1"/>
</dbReference>
<keyword evidence="4 6" id="KW-1133">Transmembrane helix</keyword>
<dbReference type="PANTHER" id="PTHR34857:SF2">
    <property type="entry name" value="SLL0384 PROTEIN"/>
    <property type="match status" value="1"/>
</dbReference>
<evidence type="ECO:0000256" key="6">
    <source>
        <dbReference type="SAM" id="Phobius"/>
    </source>
</evidence>
<dbReference type="InterPro" id="IPR051611">
    <property type="entry name" value="ECF_transporter_component"/>
</dbReference>
<evidence type="ECO:0000256" key="2">
    <source>
        <dbReference type="ARBA" id="ARBA00022475"/>
    </source>
</evidence>
<sequence length="270" mass="29416">MASIDAALLDFQRLDRLAAGTSALHRLDPRAKVLVVLVFLVSVISFGRYQVSALVPFFVFPAALIGLADLPAGYLARKVALLCPFALVVGVFNPLLDTDIQLYLGPVAISGGWLSFASILVRTLLTVSAALILLATTGFPAICRALEQLGMPKVFAVQLLFLYRYLFVLAEEGGRAARARELRSFGTKGQGVSSYSSLIATLLLKTWLRAERIHMAMLARGFTGAFQIRQNYRFGRAELLYLCGWSALFILLRLTNPAELLGSLVTGLFS</sequence>
<protein>
    <submittedName>
        <fullName evidence="7">Cobalt ECF transporter T component CbiQ</fullName>
    </submittedName>
</protein>
<evidence type="ECO:0000313" key="8">
    <source>
        <dbReference type="Proteomes" id="UP000556026"/>
    </source>
</evidence>
<dbReference type="Pfam" id="PF02361">
    <property type="entry name" value="CbiQ"/>
    <property type="match status" value="1"/>
</dbReference>
<feature type="transmembrane region" description="Helical" evidence="6">
    <location>
        <begin position="116"/>
        <end position="142"/>
    </location>
</feature>
<dbReference type="AlphaFoldDB" id="A0A6V8MN99"/>
<evidence type="ECO:0000256" key="3">
    <source>
        <dbReference type="ARBA" id="ARBA00022692"/>
    </source>
</evidence>
<feature type="transmembrane region" description="Helical" evidence="6">
    <location>
        <begin position="53"/>
        <end position="72"/>
    </location>
</feature>
<dbReference type="RefSeq" id="WP_183356310.1">
    <property type="nucleotide sequence ID" value="NZ_BLXX01000015.1"/>
</dbReference>
<dbReference type="EMBL" id="BLXX01000015">
    <property type="protein sequence ID" value="GFO61516.1"/>
    <property type="molecule type" value="Genomic_DNA"/>
</dbReference>
<comment type="subcellular location">
    <subcellularLocation>
        <location evidence="1">Cell membrane</location>
        <topology evidence="1">Multi-pass membrane protein</topology>
    </subcellularLocation>
</comment>
<gene>
    <name evidence="7" type="primary">nikQ</name>
    <name evidence="7" type="ORF">GMST_38410</name>
</gene>
<keyword evidence="5 6" id="KW-0472">Membrane</keyword>
<comment type="caution">
    <text evidence="7">The sequence shown here is derived from an EMBL/GenBank/DDBJ whole genome shotgun (WGS) entry which is preliminary data.</text>
</comment>
<evidence type="ECO:0000313" key="7">
    <source>
        <dbReference type="EMBL" id="GFO61516.1"/>
    </source>
</evidence>
<dbReference type="GO" id="GO:0006824">
    <property type="term" value="P:cobalt ion transport"/>
    <property type="evidence" value="ECO:0007669"/>
    <property type="project" value="InterPro"/>
</dbReference>
<dbReference type="Proteomes" id="UP000556026">
    <property type="component" value="Unassembled WGS sequence"/>
</dbReference>
<dbReference type="PANTHER" id="PTHR34857">
    <property type="entry name" value="SLL0384 PROTEIN"/>
    <property type="match status" value="1"/>
</dbReference>
<feature type="transmembrane region" description="Helical" evidence="6">
    <location>
        <begin position="79"/>
        <end position="96"/>
    </location>
</feature>
<feature type="transmembrane region" description="Helical" evidence="6">
    <location>
        <begin position="31"/>
        <end position="47"/>
    </location>
</feature>
<feature type="transmembrane region" description="Helical" evidence="6">
    <location>
        <begin position="239"/>
        <end position="255"/>
    </location>
</feature>
<evidence type="ECO:0000256" key="4">
    <source>
        <dbReference type="ARBA" id="ARBA00022989"/>
    </source>
</evidence>
<evidence type="ECO:0000256" key="1">
    <source>
        <dbReference type="ARBA" id="ARBA00004651"/>
    </source>
</evidence>
<dbReference type="InterPro" id="IPR003339">
    <property type="entry name" value="ABC/ECF_trnsptr_transmembrane"/>
</dbReference>
<name>A0A6V8MN99_9BACT</name>
<keyword evidence="8" id="KW-1185">Reference proteome</keyword>
<dbReference type="InterPro" id="IPR012809">
    <property type="entry name" value="ECF_CbiQ"/>
</dbReference>
<evidence type="ECO:0000256" key="5">
    <source>
        <dbReference type="ARBA" id="ARBA00023136"/>
    </source>
</evidence>
<reference evidence="8" key="1">
    <citation type="submission" date="2020-06" db="EMBL/GenBank/DDBJ databases">
        <title>Draft genomic sequence of Geomonas sp. Red330.</title>
        <authorList>
            <person name="Itoh H."/>
            <person name="Zhenxing X."/>
            <person name="Ushijima N."/>
            <person name="Masuda Y."/>
            <person name="Shiratori Y."/>
            <person name="Senoo K."/>
        </authorList>
    </citation>
    <scope>NUCLEOTIDE SEQUENCE [LARGE SCALE GENOMIC DNA]</scope>
    <source>
        <strain evidence="8">Red330</strain>
    </source>
</reference>
<keyword evidence="2" id="KW-1003">Cell membrane</keyword>
<organism evidence="7 8">
    <name type="scientific">Geomonas silvestris</name>
    <dbReference type="NCBI Taxonomy" id="2740184"/>
    <lineage>
        <taxon>Bacteria</taxon>
        <taxon>Pseudomonadati</taxon>
        <taxon>Thermodesulfobacteriota</taxon>
        <taxon>Desulfuromonadia</taxon>
        <taxon>Geobacterales</taxon>
        <taxon>Geobacteraceae</taxon>
        <taxon>Geomonas</taxon>
    </lineage>
</organism>